<sequence>MTAQVNVLATNNYPEAHSLEESLAILESYRNNLTETQYKSIRSNICNFAIEDMFANQQDIIELIQIEKGEKTADEIIAQHKSQWGLL</sequence>
<evidence type="ECO:0000313" key="2">
    <source>
        <dbReference type="EMBL" id="TLD79427.1"/>
    </source>
</evidence>
<dbReference type="PATRIC" id="fig|76936.10.peg.578"/>
<evidence type="ECO:0000313" key="3">
    <source>
        <dbReference type="Proteomes" id="UP000029925"/>
    </source>
</evidence>
<reference evidence="4" key="2">
    <citation type="submission" date="2015-11" db="EMBL/GenBank/DDBJ databases">
        <authorList>
            <person name="Anvar S.Y."/>
        </authorList>
    </citation>
    <scope>NUCLEOTIDE SEQUENCE [LARGE SCALE GENOMIC DNA]</scope>
</reference>
<evidence type="ECO:0000313" key="1">
    <source>
        <dbReference type="EMBL" id="CUU39477.1"/>
    </source>
</evidence>
<gene>
    <name evidence="1" type="ORF">BN2458_PEG0591</name>
    <name evidence="2" type="ORF">LS75_000330</name>
</gene>
<reference evidence="2 3" key="1">
    <citation type="journal article" date="2014" name="Genome Announc.">
        <title>Draft genome sequences of eight enterohepatic helicobacter species isolated from both laboratory and wild rodents.</title>
        <authorList>
            <person name="Sheh A."/>
            <person name="Shen Z."/>
            <person name="Fox J.G."/>
        </authorList>
    </citation>
    <scope>NUCLEOTIDE SEQUENCE [LARGE SCALE GENOMIC DNA]</scope>
    <source>
        <strain evidence="2 3">MIT 98-6810</strain>
    </source>
</reference>
<dbReference type="EMBL" id="LN907858">
    <property type="protein sequence ID" value="CUU39477.1"/>
    <property type="molecule type" value="Genomic_DNA"/>
</dbReference>
<dbReference type="KEGG" id="hty:BN2458_PEG0591"/>
<dbReference type="OrthoDB" id="5326231at2"/>
<protein>
    <submittedName>
        <fullName evidence="1">Uncharacterized protein</fullName>
    </submittedName>
</protein>
<accession>A0A0S4PTE6</accession>
<dbReference type="Proteomes" id="UP000029925">
    <property type="component" value="Unassembled WGS sequence"/>
</dbReference>
<evidence type="ECO:0000313" key="4">
    <source>
        <dbReference type="Proteomes" id="UP000064525"/>
    </source>
</evidence>
<dbReference type="GeneID" id="78150880"/>
<dbReference type="Proteomes" id="UP000064525">
    <property type="component" value="Chromosome I"/>
</dbReference>
<name>A0A0S4PTE6_9HELI</name>
<proteinExistence type="predicted"/>
<dbReference type="EMBL" id="JRPF02000001">
    <property type="protein sequence ID" value="TLD79427.1"/>
    <property type="molecule type" value="Genomic_DNA"/>
</dbReference>
<dbReference type="RefSeq" id="WP_052082037.1">
    <property type="nucleotide sequence ID" value="NZ_CAJTQN010000005.1"/>
</dbReference>
<keyword evidence="3" id="KW-1185">Reference proteome</keyword>
<dbReference type="STRING" id="76936.BN2458_PEG0591"/>
<reference evidence="1" key="3">
    <citation type="submission" date="2015-11" db="EMBL/GenBank/DDBJ databases">
        <authorList>
            <person name="Zhang Y."/>
            <person name="Guo Z."/>
        </authorList>
    </citation>
    <scope>NUCLEOTIDE SEQUENCE</scope>
    <source>
        <strain evidence="1">1</strain>
    </source>
</reference>
<dbReference type="AlphaFoldDB" id="A0A0S4PTE6"/>
<organism evidence="1 4">
    <name type="scientific">Helicobacter typhlonius</name>
    <dbReference type="NCBI Taxonomy" id="76936"/>
    <lineage>
        <taxon>Bacteria</taxon>
        <taxon>Pseudomonadati</taxon>
        <taxon>Campylobacterota</taxon>
        <taxon>Epsilonproteobacteria</taxon>
        <taxon>Campylobacterales</taxon>
        <taxon>Helicobacteraceae</taxon>
        <taxon>Helicobacter</taxon>
    </lineage>
</organism>